<dbReference type="RefSeq" id="WP_164509509.1">
    <property type="nucleotide sequence ID" value="NZ_JBHSSL010000046.1"/>
</dbReference>
<sequence>MAKKLSKAERKELIQKAEEARAKHPQPKSSVSGFESIDKEAEKLSGQN</sequence>
<name>A0ABW1RCB4_9LACO</name>
<feature type="region of interest" description="Disordered" evidence="1">
    <location>
        <begin position="1"/>
        <end position="48"/>
    </location>
</feature>
<gene>
    <name evidence="2" type="ORF">ACFQGP_08010</name>
</gene>
<dbReference type="EMBL" id="JBHSSL010000046">
    <property type="protein sequence ID" value="MFC6170516.1"/>
    <property type="molecule type" value="Genomic_DNA"/>
</dbReference>
<protein>
    <submittedName>
        <fullName evidence="2">Uncharacterized protein</fullName>
    </submittedName>
</protein>
<organism evidence="2 3">
    <name type="scientific">Loigolactobacillus jiayinensis</name>
    <dbReference type="NCBI Taxonomy" id="2486016"/>
    <lineage>
        <taxon>Bacteria</taxon>
        <taxon>Bacillati</taxon>
        <taxon>Bacillota</taxon>
        <taxon>Bacilli</taxon>
        <taxon>Lactobacillales</taxon>
        <taxon>Lactobacillaceae</taxon>
        <taxon>Loigolactobacillus</taxon>
    </lineage>
</organism>
<feature type="compositionally biased region" description="Basic and acidic residues" evidence="1">
    <location>
        <begin position="36"/>
        <end position="48"/>
    </location>
</feature>
<evidence type="ECO:0000313" key="2">
    <source>
        <dbReference type="EMBL" id="MFC6170516.1"/>
    </source>
</evidence>
<reference evidence="3" key="1">
    <citation type="journal article" date="2019" name="Int. J. Syst. Evol. Microbiol.">
        <title>The Global Catalogue of Microorganisms (GCM) 10K type strain sequencing project: providing services to taxonomists for standard genome sequencing and annotation.</title>
        <authorList>
            <consortium name="The Broad Institute Genomics Platform"/>
            <consortium name="The Broad Institute Genome Sequencing Center for Infectious Disease"/>
            <person name="Wu L."/>
            <person name="Ma J."/>
        </authorList>
    </citation>
    <scope>NUCLEOTIDE SEQUENCE [LARGE SCALE GENOMIC DNA]</scope>
    <source>
        <strain evidence="3">CCM 8904</strain>
    </source>
</reference>
<comment type="caution">
    <text evidence="2">The sequence shown here is derived from an EMBL/GenBank/DDBJ whole genome shotgun (WGS) entry which is preliminary data.</text>
</comment>
<dbReference type="Proteomes" id="UP001596289">
    <property type="component" value="Unassembled WGS sequence"/>
</dbReference>
<accession>A0ABW1RCB4</accession>
<evidence type="ECO:0000256" key="1">
    <source>
        <dbReference type="SAM" id="MobiDB-lite"/>
    </source>
</evidence>
<feature type="compositionally biased region" description="Basic and acidic residues" evidence="1">
    <location>
        <begin position="1"/>
        <end position="22"/>
    </location>
</feature>
<proteinExistence type="predicted"/>
<keyword evidence="3" id="KW-1185">Reference proteome</keyword>
<evidence type="ECO:0000313" key="3">
    <source>
        <dbReference type="Proteomes" id="UP001596289"/>
    </source>
</evidence>